<dbReference type="STRING" id="1123285.SAMN05660235_02116"/>
<dbReference type="Proteomes" id="UP000243333">
    <property type="component" value="Unassembled WGS sequence"/>
</dbReference>
<organism evidence="1 2">
    <name type="scientific">Sporolituus thermophilus DSM 23256</name>
    <dbReference type="NCBI Taxonomy" id="1123285"/>
    <lineage>
        <taxon>Bacteria</taxon>
        <taxon>Bacillati</taxon>
        <taxon>Bacillota</taxon>
        <taxon>Negativicutes</taxon>
        <taxon>Selenomonadales</taxon>
        <taxon>Sporomusaceae</taxon>
        <taxon>Sporolituus</taxon>
    </lineage>
</organism>
<gene>
    <name evidence="1" type="ORF">SAMN05660235_02116</name>
</gene>
<dbReference type="InterPro" id="IPR024307">
    <property type="entry name" value="YmaF"/>
</dbReference>
<accession>A0A1G7MFG3</accession>
<protein>
    <submittedName>
        <fullName evidence="1">YmaF family protein</fullName>
    </submittedName>
</protein>
<reference evidence="2" key="1">
    <citation type="submission" date="2016-10" db="EMBL/GenBank/DDBJ databases">
        <authorList>
            <person name="Varghese N."/>
            <person name="Submissions S."/>
        </authorList>
    </citation>
    <scope>NUCLEOTIDE SEQUENCE [LARGE SCALE GENOMIC DNA]</scope>
    <source>
        <strain evidence="2">DSM 23256</strain>
    </source>
</reference>
<evidence type="ECO:0000313" key="1">
    <source>
        <dbReference type="EMBL" id="SDF60344.1"/>
    </source>
</evidence>
<dbReference type="Pfam" id="PF12788">
    <property type="entry name" value="YmaF"/>
    <property type="match status" value="1"/>
</dbReference>
<dbReference type="AlphaFoldDB" id="A0A1G7MFG3"/>
<evidence type="ECO:0000313" key="2">
    <source>
        <dbReference type="Proteomes" id="UP000243333"/>
    </source>
</evidence>
<dbReference type="OrthoDB" id="2967209at2"/>
<name>A0A1G7MFG3_9FIRM</name>
<sequence length="112" mass="12841">MEDNSNRGQTHVHEFEGSTFIAEEEEEPHNHRFAGVTSEVIPFGDSHVHEVSTNTDFFEDHHHEVGVRTGPAIPVGPNKHVHFVYGKTTVEDRHFHKFVFATQIEDPLVWDD</sequence>
<keyword evidence="2" id="KW-1185">Reference proteome</keyword>
<proteinExistence type="predicted"/>
<dbReference type="RefSeq" id="WP_093690673.1">
    <property type="nucleotide sequence ID" value="NZ_FNBU01000017.1"/>
</dbReference>
<dbReference type="EMBL" id="FNBU01000017">
    <property type="protein sequence ID" value="SDF60344.1"/>
    <property type="molecule type" value="Genomic_DNA"/>
</dbReference>